<evidence type="ECO:0008006" key="3">
    <source>
        <dbReference type="Google" id="ProtNLM"/>
    </source>
</evidence>
<dbReference type="AlphaFoldDB" id="A0A089QG01"/>
<keyword evidence="1" id="KW-0614">Plasmid</keyword>
<dbReference type="EMBL" id="CP007648">
    <property type="protein sequence ID" value="AIR11680.1"/>
    <property type="molecule type" value="Genomic_DNA"/>
</dbReference>
<protein>
    <recommendedName>
        <fullName evidence="3">DUF1828 domain-containing protein</fullName>
    </recommendedName>
</protein>
<dbReference type="Proteomes" id="UP000029488">
    <property type="component" value="Plasmid pMP1046B"/>
</dbReference>
<name>A0A089QG01_9LACO</name>
<gene>
    <name evidence="1" type="ORF">LSJ_3060</name>
</gene>
<evidence type="ECO:0000313" key="2">
    <source>
        <dbReference type="Proteomes" id="UP000029488"/>
    </source>
</evidence>
<organism evidence="1 2">
    <name type="scientific">Ligilactobacillus salivarius</name>
    <dbReference type="NCBI Taxonomy" id="1624"/>
    <lineage>
        <taxon>Bacteria</taxon>
        <taxon>Bacillati</taxon>
        <taxon>Bacillota</taxon>
        <taxon>Bacilli</taxon>
        <taxon>Lactobacillales</taxon>
        <taxon>Lactobacillaceae</taxon>
        <taxon>Ligilactobacillus</taxon>
    </lineage>
</organism>
<sequence>MDRPLQNINDIDESKIIEVYDNLLWYKLPLDNGWTSYTLRAVDCMHDNVEIYNKDNVYSDDGYTLGVNFSHIPSERYDELRPIVKWYGCKIEDDGEVVLNTNKMRFGNPLLNMTLALSTIENYFEFSGKKGDYPYK</sequence>
<dbReference type="RefSeq" id="WP_044005822.1">
    <property type="nucleotide sequence ID" value="NZ_CP007648.1"/>
</dbReference>
<evidence type="ECO:0000313" key="1">
    <source>
        <dbReference type="EMBL" id="AIR11680.1"/>
    </source>
</evidence>
<proteinExistence type="predicted"/>
<accession>A0A089QG01</accession>
<reference evidence="1 2" key="1">
    <citation type="journal article" date="2014" name="BMC Genomics">
        <title>Unusual genome complexity in Lactobacillus salivarius JCM1046.</title>
        <authorList>
            <person name="Raftis E.J."/>
            <person name="Forde B.M."/>
            <person name="Claesson M.J."/>
            <person name="O'Toole P.W."/>
        </authorList>
    </citation>
    <scope>NUCLEOTIDE SEQUENCE [LARGE SCALE GENOMIC DNA]</scope>
    <source>
        <strain evidence="1 2">JCM1046</strain>
        <plasmid evidence="1 2">pMP1046B</plasmid>
    </source>
</reference>
<dbReference type="KEGG" id="lsj:LSJ_3060"/>
<geneLocation type="plasmid" evidence="1 2">
    <name>pMP1046B</name>
</geneLocation>